<evidence type="ECO:0000256" key="13">
    <source>
        <dbReference type="SAM" id="Phobius"/>
    </source>
</evidence>
<dbReference type="GO" id="GO:0005509">
    <property type="term" value="F:calcium ion binding"/>
    <property type="evidence" value="ECO:0007669"/>
    <property type="project" value="InterPro"/>
</dbReference>
<feature type="transmembrane region" description="Helical" evidence="13">
    <location>
        <begin position="909"/>
        <end position="935"/>
    </location>
</feature>
<feature type="transmembrane region" description="Helical" evidence="13">
    <location>
        <begin position="1097"/>
        <end position="1119"/>
    </location>
</feature>
<dbReference type="Gene3D" id="1.10.287.70">
    <property type="match status" value="4"/>
</dbReference>
<feature type="transmembrane region" description="Helical" evidence="13">
    <location>
        <begin position="352"/>
        <end position="372"/>
    </location>
</feature>
<feature type="transmembrane region" description="Helical" evidence="13">
    <location>
        <begin position="1424"/>
        <end position="1447"/>
    </location>
</feature>
<dbReference type="PROSITE" id="PS00018">
    <property type="entry name" value="EF_HAND_1"/>
    <property type="match status" value="2"/>
</dbReference>
<feature type="transmembrane region" description="Helical" evidence="13">
    <location>
        <begin position="966"/>
        <end position="985"/>
    </location>
</feature>
<sequence length="1785" mass="203011">MNARDLGSTNTVEISLLGPHSSHLQSTQEHQQTMAETTVSSPNMEDQADLASSTLTRTDSKHSIRKKSSRRITPALIPEDAPLPENEMDPRNSLRAVELSPIGLAVEPREPKIFVPSHLRRKSSREILTEPIMRERVSIEFIPAGLRRRVTSIMKMAGISLPDADSDRVKGLWNVFDVDRDGIIDYEEFCRYTCDLIELQKKKKTQSAMSSVEAKFVRIVIMEIKHLGTVQRAIESVFRMLDQNGSGRISQLEFEDGIRELGIMEFNFEVHGRKRRFADKSLFLFKANNRFRYCAVWIAEWKWFDRFILLCILLNSAMLAFRDNQDPGYIPDLDGNVYPNARNSILERIEAIFSWLFVAECALKIIAMGFLFGRGAYLRSYWNMLDFFVVVVGLIGDLPGVPKVSALRTARVLRPLRALSNLRGMRMLIYSLFAAIPALFNVMVILTFVFTVFGILGVLFWNGILYYRCRATPEPVNGVWALADGGRICGGAYTCPTGQYCGSVYDPPPGTFVDLSNLPNAETWDYATVRFDHIGLAVFTLFQCITLEGWTSVMYNMQDAHNYAFATIYFIVFTIIGAFFLLQFVFAVIWERFNAANDGTAGEWDLILEVRRTSAVSTAAVAPTTAHVPSKPSIDMRIGQLKKRKSSFTQSMLDSIQTGIVVVKRKNPMQKFRSMCRTIIHNDYFAGFIVLSILLNTVTLAMDEYPVNTERDRIAEIINMTLTFIFSLELVFKVVAGGWKEYRANPYSLVDGFIVLISVVELLIKFFASSRSNRTGLSALRSFRLFRIVKLARSWKSLRELLQTMANSVMDVANFGLLLVLLMYVFALIGMQFFANKYHFNADGDPVEWEPHIYNMTTPPHAPWTPERPYTIRRSNFDDIVGAFTTVFQCLTEENWNSVMADGVRSAGWLAAFYFLLVMVIGNIIILNLFLAILLGNFSVDEQQVETEQAVSNKLRQLCKRIIQSFAFELVMVVVICISSIQLSIDNPLNDPASTQSIALAAMDTVFTYVFLVEMVVKVIDRGFLFNGKTSYLRDTWNMLDFSILICSSITMFSSNKKVRSLRSLRALRALRPLRVISRVPGMRRVVNALLASIPSILNVFLVCILIFLIFGIIGVNLFKGRLFYCDMAMLSEDTLTRLEAEYGFSILSFKKLFSREDCLREGGTWRLNSRNYDNVLKSAMTLFELATTEGWVGIMYQGVDATEIGYHPVENWNRSYIVFFVVFIIIGCFFTMNLFVGAVIDNFNRMRESMWDRAECETQREWLQIQDMIRSTKLVAKLKVPKHWLRHYCFRIQQHPRFEALVAASVLGNTLMLAMTHFGQSPTSTLLLTIGNFGFWWVFLVEAIVKLMSLGHLYFTDRWNVFDFAVVVASTISTLLPLFRKGKISPVANTLRAFRMGLAIRLMKRAKSMQDIVNTILDNMPALVNVSTLLFLVMFVYAVIGVQLYAGVMLGDSLDEHANFQDVGIAMVTLFRFATGEAWNDVMYDLTVMPRHDGVKSCVEDYTYEQLQAARDASGNPKLTIGCTPGVKTTYMFFFTYQLITTYVLLNLFVAVILEGFEETTEKNMSAVTKDDFAHICYIWERYDPKATGYIPDHEFLRFLRDVPPPLGLPKHSKRKDIERWVKQLDLFLDINGKVSFNAFILSATQNVMHKVAAERGENIIPARGAESFFAKSQKAVRRATIRSRNSITERASLIAIVSATRIQALIRRRIARKRFLQLKSELAAKRISLYDQAAMSIFKEERVEDKPTPSAIPEEEEPPENRPTSAIVEDVQPPEADTREDQE</sequence>
<evidence type="ECO:0000313" key="16">
    <source>
        <dbReference type="Proteomes" id="UP000794436"/>
    </source>
</evidence>
<dbReference type="Gene3D" id="1.10.238.10">
    <property type="entry name" value="EF-hand"/>
    <property type="match status" value="2"/>
</dbReference>
<dbReference type="Pfam" id="PF16905">
    <property type="entry name" value="GPHH"/>
    <property type="match status" value="1"/>
</dbReference>
<dbReference type="InterPro" id="IPR031649">
    <property type="entry name" value="GPHH_dom"/>
</dbReference>
<comment type="subcellular location">
    <subcellularLocation>
        <location evidence="1">Membrane</location>
        <topology evidence="1">Multi-pass membrane protein</topology>
    </subcellularLocation>
</comment>
<name>A0A8K1FRD6_PYTOL</name>
<gene>
    <name evidence="15" type="ORF">Poli38472_011103</name>
</gene>
<dbReference type="InterPro" id="IPR027359">
    <property type="entry name" value="Volt_channel_dom_sf"/>
</dbReference>
<dbReference type="Gene3D" id="1.20.120.350">
    <property type="entry name" value="Voltage-gated potassium channels. Chain C"/>
    <property type="match status" value="4"/>
</dbReference>
<evidence type="ECO:0000256" key="3">
    <source>
        <dbReference type="ARBA" id="ARBA00022692"/>
    </source>
</evidence>
<feature type="compositionally biased region" description="Polar residues" evidence="12">
    <location>
        <begin position="22"/>
        <end position="57"/>
    </location>
</feature>
<keyword evidence="2" id="KW-0813">Transport</keyword>
<feature type="transmembrane region" description="Helical" evidence="13">
    <location>
        <begin position="428"/>
        <end position="461"/>
    </location>
</feature>
<comment type="caution">
    <text evidence="15">The sequence shown here is derived from an EMBL/GenBank/DDBJ whole genome shotgun (WGS) entry which is preliminary data.</text>
</comment>
<feature type="transmembrane region" description="Helical" evidence="13">
    <location>
        <begin position="1536"/>
        <end position="1558"/>
    </location>
</feature>
<evidence type="ECO:0000256" key="4">
    <source>
        <dbReference type="ARBA" id="ARBA00022737"/>
    </source>
</evidence>
<keyword evidence="7 13" id="KW-1133">Transmembrane helix</keyword>
<keyword evidence="3 13" id="KW-0812">Transmembrane</keyword>
<evidence type="ECO:0000256" key="1">
    <source>
        <dbReference type="ARBA" id="ARBA00004141"/>
    </source>
</evidence>
<feature type="transmembrane region" description="Helical" evidence="13">
    <location>
        <begin position="567"/>
        <end position="590"/>
    </location>
</feature>
<evidence type="ECO:0000256" key="5">
    <source>
        <dbReference type="ARBA" id="ARBA00022837"/>
    </source>
</evidence>
<dbReference type="GO" id="GO:0001518">
    <property type="term" value="C:voltage-gated sodium channel complex"/>
    <property type="evidence" value="ECO:0007669"/>
    <property type="project" value="TreeGrafter"/>
</dbReference>
<dbReference type="PANTHER" id="PTHR10037:SF62">
    <property type="entry name" value="SODIUM CHANNEL PROTEIN 60E"/>
    <property type="match status" value="1"/>
</dbReference>
<dbReference type="PROSITE" id="PS50222">
    <property type="entry name" value="EF_HAND_2"/>
    <property type="match status" value="2"/>
</dbReference>
<feature type="transmembrane region" description="Helical" evidence="13">
    <location>
        <begin position="534"/>
        <end position="555"/>
    </location>
</feature>
<dbReference type="Pfam" id="PF00520">
    <property type="entry name" value="Ion_trans"/>
    <property type="match status" value="4"/>
</dbReference>
<dbReference type="OrthoDB" id="193091at2759"/>
<dbReference type="EMBL" id="SPLM01000004">
    <property type="protein sequence ID" value="TMW67483.1"/>
    <property type="molecule type" value="Genomic_DNA"/>
</dbReference>
<evidence type="ECO:0000256" key="6">
    <source>
        <dbReference type="ARBA" id="ARBA00022882"/>
    </source>
</evidence>
<evidence type="ECO:0000313" key="15">
    <source>
        <dbReference type="EMBL" id="TMW67483.1"/>
    </source>
</evidence>
<dbReference type="SUPFAM" id="SSF81324">
    <property type="entry name" value="Voltage-gated potassium channels"/>
    <property type="match status" value="4"/>
</dbReference>
<dbReference type="InterPro" id="IPR002048">
    <property type="entry name" value="EF_hand_dom"/>
</dbReference>
<keyword evidence="11" id="KW-0407">Ion channel</keyword>
<proteinExistence type="predicted"/>
<dbReference type="InterPro" id="IPR043203">
    <property type="entry name" value="VGCC_Ca_Na"/>
</dbReference>
<feature type="region of interest" description="Disordered" evidence="12">
    <location>
        <begin position="1742"/>
        <end position="1785"/>
    </location>
</feature>
<keyword evidence="16" id="KW-1185">Reference proteome</keyword>
<dbReference type="CDD" id="cd00051">
    <property type="entry name" value="EFh"/>
    <property type="match status" value="1"/>
</dbReference>
<keyword evidence="8" id="KW-0406">Ion transport</keyword>
<organism evidence="15 16">
    <name type="scientific">Pythium oligandrum</name>
    <name type="common">Mycoparasitic fungus</name>
    <dbReference type="NCBI Taxonomy" id="41045"/>
    <lineage>
        <taxon>Eukaryota</taxon>
        <taxon>Sar</taxon>
        <taxon>Stramenopiles</taxon>
        <taxon>Oomycota</taxon>
        <taxon>Peronosporomycetes</taxon>
        <taxon>Pythiales</taxon>
        <taxon>Pythiaceae</taxon>
        <taxon>Pythium</taxon>
    </lineage>
</organism>
<evidence type="ECO:0000256" key="9">
    <source>
        <dbReference type="ARBA" id="ARBA00023136"/>
    </source>
</evidence>
<dbReference type="Proteomes" id="UP000794436">
    <property type="component" value="Unassembled WGS sequence"/>
</dbReference>
<dbReference type="SMART" id="SM00054">
    <property type="entry name" value="EFh"/>
    <property type="match status" value="2"/>
</dbReference>
<dbReference type="InterPro" id="IPR005821">
    <property type="entry name" value="Ion_trans_dom"/>
</dbReference>
<keyword evidence="5" id="KW-0106">Calcium</keyword>
<evidence type="ECO:0000256" key="8">
    <source>
        <dbReference type="ARBA" id="ARBA00023065"/>
    </source>
</evidence>
<feature type="transmembrane region" description="Helical" evidence="13">
    <location>
        <begin position="997"/>
        <end position="1017"/>
    </location>
</feature>
<feature type="transmembrane region" description="Helical" evidence="13">
    <location>
        <begin position="684"/>
        <end position="702"/>
    </location>
</feature>
<feature type="transmembrane region" description="Helical" evidence="13">
    <location>
        <begin position="714"/>
        <end position="735"/>
    </location>
</feature>
<feature type="region of interest" description="Disordered" evidence="12">
    <location>
        <begin position="21"/>
        <end position="89"/>
    </location>
</feature>
<dbReference type="FunFam" id="1.20.120.350:FF:000009">
    <property type="entry name" value="Voltage-dependent T-type calcium channel subunit alpha"/>
    <property type="match status" value="1"/>
</dbReference>
<feature type="transmembrane region" description="Helical" evidence="13">
    <location>
        <begin position="1301"/>
        <end position="1320"/>
    </location>
</feature>
<keyword evidence="10" id="KW-0325">Glycoprotein</keyword>
<keyword evidence="4" id="KW-0677">Repeat</keyword>
<dbReference type="PANTHER" id="PTHR10037">
    <property type="entry name" value="VOLTAGE-GATED CATION CHANNEL CALCIUM AND SODIUM"/>
    <property type="match status" value="1"/>
</dbReference>
<evidence type="ECO:0000256" key="12">
    <source>
        <dbReference type="SAM" id="MobiDB-lite"/>
    </source>
</evidence>
<feature type="domain" description="EF-hand" evidence="14">
    <location>
        <begin position="164"/>
        <end position="199"/>
    </location>
</feature>
<feature type="transmembrane region" description="Helical" evidence="13">
    <location>
        <begin position="1217"/>
        <end position="1241"/>
    </location>
</feature>
<keyword evidence="9 13" id="KW-0472">Membrane</keyword>
<dbReference type="GO" id="GO:0022843">
    <property type="term" value="F:voltage-gated monoatomic cation channel activity"/>
    <property type="evidence" value="ECO:0007669"/>
    <property type="project" value="UniProtKB-ARBA"/>
</dbReference>
<reference evidence="15" key="1">
    <citation type="submission" date="2019-03" db="EMBL/GenBank/DDBJ databases">
        <title>Long read genome sequence of the mycoparasitic Pythium oligandrum ATCC 38472 isolated from sugarbeet rhizosphere.</title>
        <authorList>
            <person name="Gaulin E."/>
        </authorList>
    </citation>
    <scope>NUCLEOTIDE SEQUENCE</scope>
    <source>
        <strain evidence="15">ATCC 38472_TT</strain>
    </source>
</reference>
<evidence type="ECO:0000259" key="14">
    <source>
        <dbReference type="PROSITE" id="PS50222"/>
    </source>
</evidence>
<keyword evidence="6" id="KW-0851">Voltage-gated channel</keyword>
<feature type="domain" description="EF-hand" evidence="14">
    <location>
        <begin position="229"/>
        <end position="264"/>
    </location>
</feature>
<evidence type="ECO:0000256" key="7">
    <source>
        <dbReference type="ARBA" id="ARBA00022989"/>
    </source>
</evidence>
<dbReference type="InterPro" id="IPR018247">
    <property type="entry name" value="EF_Hand_1_Ca_BS"/>
</dbReference>
<evidence type="ECO:0000256" key="10">
    <source>
        <dbReference type="ARBA" id="ARBA00023180"/>
    </source>
</evidence>
<accession>A0A8K1FRD6</accession>
<dbReference type="PROSITE" id="PS50096">
    <property type="entry name" value="IQ"/>
    <property type="match status" value="1"/>
</dbReference>
<dbReference type="Pfam" id="PF13202">
    <property type="entry name" value="EF-hand_5"/>
    <property type="match status" value="2"/>
</dbReference>
<evidence type="ECO:0000256" key="11">
    <source>
        <dbReference type="ARBA" id="ARBA00023303"/>
    </source>
</evidence>
<dbReference type="FunFam" id="1.10.287.70:FF:000117">
    <property type="entry name" value="Voltage-gated Ca2+ channel, alpha subunit"/>
    <property type="match status" value="1"/>
</dbReference>
<protein>
    <recommendedName>
        <fullName evidence="14">EF-hand domain-containing protein</fullName>
    </recommendedName>
</protein>
<feature type="transmembrane region" description="Helical" evidence="13">
    <location>
        <begin position="812"/>
        <end position="835"/>
    </location>
</feature>
<evidence type="ECO:0000256" key="2">
    <source>
        <dbReference type="ARBA" id="ARBA00022448"/>
    </source>
</evidence>
<feature type="transmembrane region" description="Helical" evidence="13">
    <location>
        <begin position="384"/>
        <end position="407"/>
    </location>
</feature>
<dbReference type="SUPFAM" id="SSF47473">
    <property type="entry name" value="EF-hand"/>
    <property type="match status" value="2"/>
</dbReference>
<dbReference type="InterPro" id="IPR011992">
    <property type="entry name" value="EF-hand-dom_pair"/>
</dbReference>
<dbReference type="GO" id="GO:0005248">
    <property type="term" value="F:voltage-gated sodium channel activity"/>
    <property type="evidence" value="ECO:0007669"/>
    <property type="project" value="TreeGrafter"/>
</dbReference>
<feature type="transmembrane region" description="Helical" evidence="13">
    <location>
        <begin position="1326"/>
        <end position="1348"/>
    </location>
</feature>